<feature type="compositionally biased region" description="Basic and acidic residues" evidence="1">
    <location>
        <begin position="519"/>
        <end position="545"/>
    </location>
</feature>
<feature type="domain" description="CHASE2" evidence="3">
    <location>
        <begin position="33"/>
        <end position="400"/>
    </location>
</feature>
<feature type="compositionally biased region" description="Basic and acidic residues" evidence="1">
    <location>
        <begin position="470"/>
        <end position="503"/>
    </location>
</feature>
<evidence type="ECO:0000259" key="3">
    <source>
        <dbReference type="SMART" id="SM01080"/>
    </source>
</evidence>
<feature type="compositionally biased region" description="Basic and acidic residues" evidence="1">
    <location>
        <begin position="689"/>
        <end position="702"/>
    </location>
</feature>
<keyword evidence="2" id="KW-0472">Membrane</keyword>
<dbReference type="PROSITE" id="PS51257">
    <property type="entry name" value="PROKAR_LIPOPROTEIN"/>
    <property type="match status" value="1"/>
</dbReference>
<evidence type="ECO:0000313" key="4">
    <source>
        <dbReference type="EMBL" id="MBF2735308.1"/>
    </source>
</evidence>
<keyword evidence="2" id="KW-1133">Transmembrane helix</keyword>
<organism evidence="4 5">
    <name type="scientific">Candidatus Amphirhobacter heronislandensis</name>
    <dbReference type="NCBI Taxonomy" id="1732024"/>
    <lineage>
        <taxon>Bacteria</taxon>
        <taxon>Pseudomonadati</taxon>
        <taxon>Pseudomonadota</taxon>
        <taxon>Gammaproteobacteria</taxon>
        <taxon>Candidatus Tethybacterales</taxon>
        <taxon>Candidatus Tethybacteraceae</taxon>
        <taxon>Candidatus Amphirhobacter</taxon>
    </lineage>
</organism>
<feature type="compositionally biased region" description="Basic residues" evidence="1">
    <location>
        <begin position="578"/>
        <end position="587"/>
    </location>
</feature>
<feature type="compositionally biased region" description="Basic and acidic residues" evidence="1">
    <location>
        <begin position="655"/>
        <end position="678"/>
    </location>
</feature>
<comment type="caution">
    <text evidence="4">The sequence shown here is derived from an EMBL/GenBank/DDBJ whole genome shotgun (WGS) entry which is preliminary data.</text>
</comment>
<feature type="compositionally biased region" description="Basic residues" evidence="1">
    <location>
        <begin position="610"/>
        <end position="626"/>
    </location>
</feature>
<dbReference type="InterPro" id="IPR007890">
    <property type="entry name" value="CHASE2"/>
</dbReference>
<proteinExistence type="predicted"/>
<feature type="compositionally biased region" description="Basic residues" evidence="1">
    <location>
        <begin position="726"/>
        <end position="735"/>
    </location>
</feature>
<dbReference type="Proteomes" id="UP000604381">
    <property type="component" value="Unassembled WGS sequence"/>
</dbReference>
<accession>A0A930XXX8</accession>
<keyword evidence="2" id="KW-0812">Transmembrane</keyword>
<reference evidence="4" key="1">
    <citation type="submission" date="2020-10" db="EMBL/GenBank/DDBJ databases">
        <title>An improved Amphimedon queenslandica hologenome assembly reveals how three proteobacterial symbionts can extend the metabolic phenotypic of their marine sponge host.</title>
        <authorList>
            <person name="Degnan B."/>
            <person name="Degnan S."/>
            <person name="Xiang X."/>
        </authorList>
    </citation>
    <scope>NUCLEOTIDE SEQUENCE</scope>
    <source>
        <strain evidence="4">AqS2</strain>
    </source>
</reference>
<sequence>MTRIIANLIVSLVACALLATYEGKPDFLSIQSVEELERFAYDLRMLNSIEGVQPQPEKEVVIIDIDRRSVEQIESWPWRRDRLSELLRILHDDHEVQLVVFPEVLQETGDQTRAVISELKEKFSYDGAIQKAIEQIEPEYDFDQKLRDTVDGRPMILGYMVDESERQSGQLPRIVELFDIASGRNKGFKPSELREYIQDWSSYSGYFASNDFFHDRAVDSGIVHLSPDVDGIIREYEVIAELNSQLYLSLPAVVERYAGNLLNPNQVYAYAVPSGVAAGVHSIGTRESQTPITSTGRVMLGYQGGVGPRSSVFPYYSAYDLMNGAVEEGALVDKIAFIGSSSQEVNDLWNTPVGARVPGIELHALAYRNLRDQSSLSRPHSALVVENVLLLLLALALSVLYVRLRVVMTVGVSLGLAAVVIYLNYNVMWLGSQDVYRLVPFIALIVALMATVHPAGAGQGGQRLEERLLDGRREPRHDDPVLGRARLHDDLRKPRPERPHQADEPDAVGDVLRDPPQPGDDRQVHRRRGDGVLERAARRPEPRAERRARRDGHAAGDGQAVEGAGGEGHAGAQDGHRPQHRHRLRRQHGLEHPPVVHGDGRHGEPGVAARGHHQAVRRGHHRRRAHLRDDQGALPVPAGGRGAGQGQEPGGDDLQPDRRRARRDREHAAAARTVERVLGDVQPPRLRQHGGDHRAAQGDFPRRRAAGHLPAQGAASARGAAAGRLGSRHQFRHQMKKGDTRG</sequence>
<dbReference type="EMBL" id="JADHEI010000033">
    <property type="protein sequence ID" value="MBF2735308.1"/>
    <property type="molecule type" value="Genomic_DNA"/>
</dbReference>
<feature type="transmembrane region" description="Helical" evidence="2">
    <location>
        <begin position="406"/>
        <end position="425"/>
    </location>
</feature>
<dbReference type="SMART" id="SM01080">
    <property type="entry name" value="CHASE2"/>
    <property type="match status" value="1"/>
</dbReference>
<feature type="transmembrane region" description="Helical" evidence="2">
    <location>
        <begin position="437"/>
        <end position="457"/>
    </location>
</feature>
<name>A0A930XXX8_9GAMM</name>
<dbReference type="Pfam" id="PF05226">
    <property type="entry name" value="CHASE2"/>
    <property type="match status" value="1"/>
</dbReference>
<protein>
    <submittedName>
        <fullName evidence="4">CHASE2 domain-containing protein</fullName>
    </submittedName>
</protein>
<evidence type="ECO:0000313" key="5">
    <source>
        <dbReference type="Proteomes" id="UP000604381"/>
    </source>
</evidence>
<gene>
    <name evidence="4" type="ORF">ISN26_04385</name>
</gene>
<evidence type="ECO:0000256" key="2">
    <source>
        <dbReference type="SAM" id="Phobius"/>
    </source>
</evidence>
<feature type="compositionally biased region" description="Gly residues" evidence="1">
    <location>
        <begin position="639"/>
        <end position="649"/>
    </location>
</feature>
<evidence type="ECO:0000256" key="1">
    <source>
        <dbReference type="SAM" id="MobiDB-lite"/>
    </source>
</evidence>
<feature type="compositionally biased region" description="Low complexity" evidence="1">
    <location>
        <begin position="711"/>
        <end position="725"/>
    </location>
</feature>
<keyword evidence="5" id="KW-1185">Reference proteome</keyword>
<feature type="region of interest" description="Disordered" evidence="1">
    <location>
        <begin position="470"/>
        <end position="742"/>
    </location>
</feature>
<dbReference type="AlphaFoldDB" id="A0A930XXX8"/>